<comment type="caution">
    <text evidence="3">The sequence shown here is derived from an EMBL/GenBank/DDBJ whole genome shotgun (WGS) entry which is preliminary data.</text>
</comment>
<gene>
    <name evidence="3" type="ORF">RJ639_038953</name>
</gene>
<dbReference type="GO" id="GO:0016787">
    <property type="term" value="F:hydrolase activity"/>
    <property type="evidence" value="ECO:0007669"/>
    <property type="project" value="InterPro"/>
</dbReference>
<name>A0AA88WXA9_9ASTE</name>
<protein>
    <recommendedName>
        <fullName evidence="2">Alpha/beta hydrolase fold-3 domain-containing protein</fullName>
    </recommendedName>
</protein>
<dbReference type="InterPro" id="IPR013094">
    <property type="entry name" value="AB_hydrolase_3"/>
</dbReference>
<dbReference type="Proteomes" id="UP001188597">
    <property type="component" value="Unassembled WGS sequence"/>
</dbReference>
<comment type="similarity">
    <text evidence="1">Belongs to the 'GDXG' lipolytic enzyme family.</text>
</comment>
<accession>A0AA88WXA9</accession>
<dbReference type="AlphaFoldDB" id="A0AA88WXA9"/>
<proteinExistence type="inferred from homology"/>
<evidence type="ECO:0000256" key="1">
    <source>
        <dbReference type="ARBA" id="ARBA00010515"/>
    </source>
</evidence>
<dbReference type="Gene3D" id="3.40.50.1820">
    <property type="entry name" value="alpha/beta hydrolase"/>
    <property type="match status" value="1"/>
</dbReference>
<dbReference type="SUPFAM" id="SSF53474">
    <property type="entry name" value="alpha/beta-Hydrolases"/>
    <property type="match status" value="1"/>
</dbReference>
<evidence type="ECO:0000313" key="3">
    <source>
        <dbReference type="EMBL" id="KAK3028700.1"/>
    </source>
</evidence>
<organism evidence="3 4">
    <name type="scientific">Escallonia herrerae</name>
    <dbReference type="NCBI Taxonomy" id="1293975"/>
    <lineage>
        <taxon>Eukaryota</taxon>
        <taxon>Viridiplantae</taxon>
        <taxon>Streptophyta</taxon>
        <taxon>Embryophyta</taxon>
        <taxon>Tracheophyta</taxon>
        <taxon>Spermatophyta</taxon>
        <taxon>Magnoliopsida</taxon>
        <taxon>eudicotyledons</taxon>
        <taxon>Gunneridae</taxon>
        <taxon>Pentapetalae</taxon>
        <taxon>asterids</taxon>
        <taxon>campanulids</taxon>
        <taxon>Escalloniales</taxon>
        <taxon>Escalloniaceae</taxon>
        <taxon>Escallonia</taxon>
    </lineage>
</organism>
<evidence type="ECO:0000313" key="4">
    <source>
        <dbReference type="Proteomes" id="UP001188597"/>
    </source>
</evidence>
<sequence length="123" mass="13975">MDGIILYKNFKRPSNEQRSKLTLATPAAKSRLFWRLSIPVGETPDHPLANPFGPTSTTVEPVKLDPILVIAGGSELMKGRVEDYARRLRELGKEIEYYELKERNMVSSQMSPTQMCQIKYCNS</sequence>
<dbReference type="EMBL" id="JAVXUP010000407">
    <property type="protein sequence ID" value="KAK3028700.1"/>
    <property type="molecule type" value="Genomic_DNA"/>
</dbReference>
<feature type="domain" description="Alpha/beta hydrolase fold-3" evidence="2">
    <location>
        <begin position="13"/>
        <end position="102"/>
    </location>
</feature>
<dbReference type="InterPro" id="IPR029058">
    <property type="entry name" value="AB_hydrolase_fold"/>
</dbReference>
<dbReference type="Pfam" id="PF07859">
    <property type="entry name" value="Abhydrolase_3"/>
    <property type="match status" value="1"/>
</dbReference>
<keyword evidence="4" id="KW-1185">Reference proteome</keyword>
<evidence type="ECO:0000259" key="2">
    <source>
        <dbReference type="Pfam" id="PF07859"/>
    </source>
</evidence>
<reference evidence="3" key="1">
    <citation type="submission" date="2022-12" db="EMBL/GenBank/DDBJ databases">
        <title>Draft genome assemblies for two species of Escallonia (Escalloniales).</title>
        <authorList>
            <person name="Chanderbali A."/>
            <person name="Dervinis C."/>
            <person name="Anghel I."/>
            <person name="Soltis D."/>
            <person name="Soltis P."/>
            <person name="Zapata F."/>
        </authorList>
    </citation>
    <scope>NUCLEOTIDE SEQUENCE</scope>
    <source>
        <strain evidence="3">UCBG64.0493</strain>
        <tissue evidence="3">Leaf</tissue>
    </source>
</reference>